<keyword evidence="2" id="KW-0238">DNA-binding</keyword>
<dbReference type="SMART" id="SM00857">
    <property type="entry name" value="Resolvase"/>
    <property type="match status" value="1"/>
</dbReference>
<dbReference type="PANTHER" id="PTHR30461">
    <property type="entry name" value="DNA-INVERTASE FROM LAMBDOID PROPHAGE"/>
    <property type="match status" value="1"/>
</dbReference>
<dbReference type="InterPro" id="IPR036162">
    <property type="entry name" value="Resolvase-like_N_sf"/>
</dbReference>
<dbReference type="PROSITE" id="PS51736">
    <property type="entry name" value="RECOMBINASES_3"/>
    <property type="match status" value="1"/>
</dbReference>
<dbReference type="CDD" id="cd03768">
    <property type="entry name" value="SR_ResInv"/>
    <property type="match status" value="1"/>
</dbReference>
<dbReference type="AlphaFoldDB" id="A0A9D1X4P1"/>
<evidence type="ECO:0000256" key="5">
    <source>
        <dbReference type="PROSITE-ProRule" id="PRU10137"/>
    </source>
</evidence>
<dbReference type="SUPFAM" id="SSF53041">
    <property type="entry name" value="Resolvase-like"/>
    <property type="match status" value="1"/>
</dbReference>
<gene>
    <name evidence="7" type="ORF">H9849_05715</name>
</gene>
<organism evidence="7 8">
    <name type="scientific">Candidatus Anaerobutyricum stercoripullorum</name>
    <dbReference type="NCBI Taxonomy" id="2838456"/>
    <lineage>
        <taxon>Bacteria</taxon>
        <taxon>Bacillati</taxon>
        <taxon>Bacillota</taxon>
        <taxon>Clostridia</taxon>
        <taxon>Lachnospirales</taxon>
        <taxon>Lachnospiraceae</taxon>
        <taxon>Anaerobutyricum</taxon>
    </lineage>
</organism>
<dbReference type="Gene3D" id="3.40.50.1390">
    <property type="entry name" value="Resolvase, N-terminal catalytic domain"/>
    <property type="match status" value="1"/>
</dbReference>
<protein>
    <submittedName>
        <fullName evidence="7">Recombinase family protein</fullName>
    </submittedName>
</protein>
<reference evidence="7" key="2">
    <citation type="submission" date="2021-04" db="EMBL/GenBank/DDBJ databases">
        <authorList>
            <person name="Gilroy R."/>
        </authorList>
    </citation>
    <scope>NUCLEOTIDE SEQUENCE</scope>
    <source>
        <strain evidence="7">ChiSxjej3B15-1167</strain>
    </source>
</reference>
<evidence type="ECO:0000256" key="1">
    <source>
        <dbReference type="ARBA" id="ARBA00022908"/>
    </source>
</evidence>
<dbReference type="PANTHER" id="PTHR30461:SF2">
    <property type="entry name" value="SERINE RECOMBINASE PINE-RELATED"/>
    <property type="match status" value="1"/>
</dbReference>
<dbReference type="GO" id="GO:0000150">
    <property type="term" value="F:DNA strand exchange activity"/>
    <property type="evidence" value="ECO:0007669"/>
    <property type="project" value="InterPro"/>
</dbReference>
<accession>A0A9D1X4P1</accession>
<dbReference type="EMBL" id="DXEQ01000159">
    <property type="protein sequence ID" value="HIX72502.1"/>
    <property type="molecule type" value="Genomic_DNA"/>
</dbReference>
<dbReference type="InterPro" id="IPR006119">
    <property type="entry name" value="Resolv_N"/>
</dbReference>
<evidence type="ECO:0000256" key="2">
    <source>
        <dbReference type="ARBA" id="ARBA00023125"/>
    </source>
</evidence>
<evidence type="ECO:0000313" key="8">
    <source>
        <dbReference type="Proteomes" id="UP000886805"/>
    </source>
</evidence>
<evidence type="ECO:0000256" key="3">
    <source>
        <dbReference type="ARBA" id="ARBA00023172"/>
    </source>
</evidence>
<evidence type="ECO:0000313" key="7">
    <source>
        <dbReference type="EMBL" id="HIX72502.1"/>
    </source>
</evidence>
<dbReference type="GO" id="GO:0015074">
    <property type="term" value="P:DNA integration"/>
    <property type="evidence" value="ECO:0007669"/>
    <property type="project" value="UniProtKB-KW"/>
</dbReference>
<sequence length="199" mass="23219">MKEMYGYIRVSTKDQCEERQIIAMHEFGVSDRDIYMDKLSGKNFERPQYKRLLRRLHPGDVMVVKSIDRLGRSYTEIQEQWRVITKKKKADIVVLDMPLLDTRQKGKDLTGTFIADLVLQILCYVAQVERENIRQRQAEGIAAAKARGVRFGREKKPIPDDFYPLWTQYQQGSITARAAAKELGVVHSTFLKWGKYFEN</sequence>
<keyword evidence="1" id="KW-0229">DNA integration</keyword>
<dbReference type="InterPro" id="IPR050639">
    <property type="entry name" value="SSR_resolvase"/>
</dbReference>
<dbReference type="InterPro" id="IPR006118">
    <property type="entry name" value="Recombinase_CS"/>
</dbReference>
<comment type="caution">
    <text evidence="7">The sequence shown here is derived from an EMBL/GenBank/DDBJ whole genome shotgun (WGS) entry which is preliminary data.</text>
</comment>
<evidence type="ECO:0000256" key="4">
    <source>
        <dbReference type="PIRSR" id="PIRSR606118-50"/>
    </source>
</evidence>
<dbReference type="Proteomes" id="UP000886805">
    <property type="component" value="Unassembled WGS sequence"/>
</dbReference>
<keyword evidence="3" id="KW-0233">DNA recombination</keyword>
<reference evidence="7" key="1">
    <citation type="journal article" date="2021" name="PeerJ">
        <title>Extensive microbial diversity within the chicken gut microbiome revealed by metagenomics and culture.</title>
        <authorList>
            <person name="Gilroy R."/>
            <person name="Ravi A."/>
            <person name="Getino M."/>
            <person name="Pursley I."/>
            <person name="Horton D.L."/>
            <person name="Alikhan N.F."/>
            <person name="Baker D."/>
            <person name="Gharbi K."/>
            <person name="Hall N."/>
            <person name="Watson M."/>
            <person name="Adriaenssens E.M."/>
            <person name="Foster-Nyarko E."/>
            <person name="Jarju S."/>
            <person name="Secka A."/>
            <person name="Antonio M."/>
            <person name="Oren A."/>
            <person name="Chaudhuri R.R."/>
            <person name="La Ragione R."/>
            <person name="Hildebrand F."/>
            <person name="Pallen M.J."/>
        </authorList>
    </citation>
    <scope>NUCLEOTIDE SEQUENCE</scope>
    <source>
        <strain evidence="7">ChiSxjej3B15-1167</strain>
    </source>
</reference>
<name>A0A9D1X4P1_9FIRM</name>
<feature type="active site" description="O-(5'-phospho-DNA)-serine intermediate" evidence="4 5">
    <location>
        <position position="11"/>
    </location>
</feature>
<dbReference type="PROSITE" id="PS00397">
    <property type="entry name" value="RECOMBINASES_1"/>
    <property type="match status" value="1"/>
</dbReference>
<evidence type="ECO:0000259" key="6">
    <source>
        <dbReference type="PROSITE" id="PS51736"/>
    </source>
</evidence>
<dbReference type="Pfam" id="PF00239">
    <property type="entry name" value="Resolvase"/>
    <property type="match status" value="1"/>
</dbReference>
<dbReference type="GO" id="GO:0003677">
    <property type="term" value="F:DNA binding"/>
    <property type="evidence" value="ECO:0007669"/>
    <property type="project" value="UniProtKB-KW"/>
</dbReference>
<proteinExistence type="predicted"/>
<dbReference type="PROSITE" id="PS00398">
    <property type="entry name" value="RECOMBINASES_2"/>
    <property type="match status" value="1"/>
</dbReference>
<feature type="domain" description="Resolvase/invertase-type recombinase catalytic" evidence="6">
    <location>
        <begin position="3"/>
        <end position="148"/>
    </location>
</feature>